<dbReference type="GO" id="GO:0046047">
    <property type="term" value="P:TTP catabolic process"/>
    <property type="evidence" value="ECO:0007669"/>
    <property type="project" value="TreeGrafter"/>
</dbReference>
<dbReference type="InterPro" id="IPR048011">
    <property type="entry name" value="NTP-PPase_MazG-like_C"/>
</dbReference>
<evidence type="ECO:0000313" key="2">
    <source>
        <dbReference type="EMBL" id="SDX68640.1"/>
    </source>
</evidence>
<dbReference type="InterPro" id="IPR011551">
    <property type="entry name" value="NTP_PyrPHydrolase_MazG"/>
</dbReference>
<proteinExistence type="predicted"/>
<dbReference type="GO" id="GO:0047429">
    <property type="term" value="F:nucleoside triphosphate diphosphatase activity"/>
    <property type="evidence" value="ECO:0007669"/>
    <property type="project" value="InterPro"/>
</dbReference>
<dbReference type="PANTHER" id="PTHR30522">
    <property type="entry name" value="NUCLEOSIDE TRIPHOSPHATE PYROPHOSPHOHYDROLASE"/>
    <property type="match status" value="1"/>
</dbReference>
<gene>
    <name evidence="2" type="ORF">SAMN03080603_00269</name>
</gene>
<sequence>MGPKRHIGGSFEELVEIMKKLRAPGGCPWDRKQTLEMLKEYVIEESYELIDAIDSRDVKNICEECGDLLLQIVFIAQIAAENDWFDVQEIIESLCDKLKRRHPHVFGDLKVRDSEEVRRNWDMIKLQERESKKEEPSRLTGIPRSMPALLRAYAIQERAAKVGFDWEKGNLDPIWAKLDEEIRELRKALDEGDAGEVKEEIGDLLFAVVNLSRHIGVNPEEALQGANEKFSARFRFIEKSVEGKGRSFDEYSLDELETLWQSAKKAQRTKGRLIFDGQ</sequence>
<dbReference type="CDD" id="cd11529">
    <property type="entry name" value="NTP-PPase_MazG_Cterm"/>
    <property type="match status" value="1"/>
</dbReference>
<name>A0A1H3DQM9_9BACT</name>
<dbReference type="NCBIfam" id="NF007113">
    <property type="entry name" value="PRK09562.1"/>
    <property type="match status" value="1"/>
</dbReference>
<keyword evidence="2" id="KW-0489">Methyltransferase</keyword>
<keyword evidence="3" id="KW-1185">Reference proteome</keyword>
<dbReference type="FunFam" id="1.10.287.1080:FF:000003">
    <property type="entry name" value="Nucleoside triphosphate pyrophosphohydrolase"/>
    <property type="match status" value="1"/>
</dbReference>
<dbReference type="FunFam" id="1.10.287.1080:FF:000001">
    <property type="entry name" value="Nucleoside triphosphate pyrophosphohydrolase"/>
    <property type="match status" value="1"/>
</dbReference>
<keyword evidence="2" id="KW-0808">Transferase</keyword>
<dbReference type="PANTHER" id="PTHR30522:SF0">
    <property type="entry name" value="NUCLEOSIDE TRIPHOSPHATE PYROPHOSPHOHYDROLASE"/>
    <property type="match status" value="1"/>
</dbReference>
<dbReference type="InterPro" id="IPR048015">
    <property type="entry name" value="NTP-PPase_MazG-like_N"/>
</dbReference>
<dbReference type="GO" id="GO:0046061">
    <property type="term" value="P:dATP catabolic process"/>
    <property type="evidence" value="ECO:0007669"/>
    <property type="project" value="TreeGrafter"/>
</dbReference>
<dbReference type="SUPFAM" id="SSF101386">
    <property type="entry name" value="all-alpha NTP pyrophosphatases"/>
    <property type="match status" value="2"/>
</dbReference>
<dbReference type="Gene3D" id="1.10.287.1080">
    <property type="entry name" value="MazG-like"/>
    <property type="match status" value="2"/>
</dbReference>
<dbReference type="Proteomes" id="UP000199266">
    <property type="component" value="Unassembled WGS sequence"/>
</dbReference>
<dbReference type="Pfam" id="PF03819">
    <property type="entry name" value="MazG"/>
    <property type="match status" value="2"/>
</dbReference>
<accession>A0A1H3DQM9</accession>
<dbReference type="EMBL" id="FNPD01000001">
    <property type="protein sequence ID" value="SDX68640.1"/>
    <property type="molecule type" value="Genomic_DNA"/>
</dbReference>
<dbReference type="AlphaFoldDB" id="A0A1H3DQM9"/>
<dbReference type="RefSeq" id="WP_091459993.1">
    <property type="nucleotide sequence ID" value="NZ_FNPD01000001.1"/>
</dbReference>
<dbReference type="GO" id="GO:0046076">
    <property type="term" value="P:dTTP catabolic process"/>
    <property type="evidence" value="ECO:0007669"/>
    <property type="project" value="TreeGrafter"/>
</dbReference>
<protein>
    <submittedName>
        <fullName evidence="2">Tetrapyrrole methylase family protein / MazG family protein</fullName>
    </submittedName>
</protein>
<evidence type="ECO:0000259" key="1">
    <source>
        <dbReference type="Pfam" id="PF03819"/>
    </source>
</evidence>
<dbReference type="GO" id="GO:0006203">
    <property type="term" value="P:dGTP catabolic process"/>
    <property type="evidence" value="ECO:0007669"/>
    <property type="project" value="TreeGrafter"/>
</dbReference>
<dbReference type="GO" id="GO:0008168">
    <property type="term" value="F:methyltransferase activity"/>
    <property type="evidence" value="ECO:0007669"/>
    <property type="project" value="UniProtKB-KW"/>
</dbReference>
<dbReference type="InterPro" id="IPR004518">
    <property type="entry name" value="MazG-like_dom"/>
</dbReference>
<dbReference type="GO" id="GO:0046052">
    <property type="term" value="P:UTP catabolic process"/>
    <property type="evidence" value="ECO:0007669"/>
    <property type="project" value="TreeGrafter"/>
</dbReference>
<dbReference type="NCBIfam" id="TIGR00444">
    <property type="entry name" value="mazG"/>
    <property type="match status" value="1"/>
</dbReference>
<dbReference type="GO" id="GO:0032259">
    <property type="term" value="P:methylation"/>
    <property type="evidence" value="ECO:0007669"/>
    <property type="project" value="UniProtKB-KW"/>
</dbReference>
<dbReference type="GO" id="GO:0006950">
    <property type="term" value="P:response to stress"/>
    <property type="evidence" value="ECO:0007669"/>
    <property type="project" value="UniProtKB-ARBA"/>
</dbReference>
<feature type="domain" description="NTP pyrophosphohydrolase MazG-like" evidence="1">
    <location>
        <begin position="176"/>
        <end position="233"/>
    </location>
</feature>
<evidence type="ECO:0000313" key="3">
    <source>
        <dbReference type="Proteomes" id="UP000199266"/>
    </source>
</evidence>
<dbReference type="GO" id="GO:0046081">
    <property type="term" value="P:dUTP catabolic process"/>
    <property type="evidence" value="ECO:0007669"/>
    <property type="project" value="TreeGrafter"/>
</dbReference>
<organism evidence="2 3">
    <name type="scientific">Acetomicrobium thermoterrenum DSM 13490</name>
    <dbReference type="NCBI Taxonomy" id="1120987"/>
    <lineage>
        <taxon>Bacteria</taxon>
        <taxon>Thermotogati</taxon>
        <taxon>Synergistota</taxon>
        <taxon>Synergistia</taxon>
        <taxon>Synergistales</taxon>
        <taxon>Acetomicrobiaceae</taxon>
        <taxon>Acetomicrobium</taxon>
    </lineage>
</organism>
<reference evidence="3" key="1">
    <citation type="submission" date="2016-10" db="EMBL/GenBank/DDBJ databases">
        <authorList>
            <person name="Varghese N."/>
            <person name="Submissions S."/>
        </authorList>
    </citation>
    <scope>NUCLEOTIDE SEQUENCE [LARGE SCALE GENOMIC DNA]</scope>
    <source>
        <strain evidence="3">DSM 13490</strain>
    </source>
</reference>
<dbReference type="CDD" id="cd11528">
    <property type="entry name" value="NTP-PPase_MazG_Nterm"/>
    <property type="match status" value="1"/>
</dbReference>
<feature type="domain" description="NTP pyrophosphohydrolase MazG-like" evidence="1">
    <location>
        <begin position="33"/>
        <end position="106"/>
    </location>
</feature>